<keyword evidence="3" id="KW-0732">Signal</keyword>
<feature type="compositionally biased region" description="Polar residues" evidence="1">
    <location>
        <begin position="308"/>
        <end position="319"/>
    </location>
</feature>
<evidence type="ECO:0000313" key="4">
    <source>
        <dbReference type="EMBL" id="AMB99064.1"/>
    </source>
</evidence>
<accession>A0A0X8FL42</accession>
<dbReference type="RefSeq" id="WP_067978136.1">
    <property type="nucleotide sequence ID" value="NZ_CP014163.1"/>
</dbReference>
<feature type="compositionally biased region" description="Low complexity" evidence="1">
    <location>
        <begin position="320"/>
        <end position="352"/>
    </location>
</feature>
<reference evidence="5" key="2">
    <citation type="submission" date="2016-01" db="EMBL/GenBank/DDBJ databases">
        <title>Six Aerococcus type strain genome sequencing and assembly using PacBio and Illumina Hiseq.</title>
        <authorList>
            <person name="Carkaci D."/>
            <person name="Dargis R."/>
            <person name="Nielsen X.C."/>
            <person name="Skovgaard O."/>
            <person name="Fuursted K."/>
            <person name="Christensen J.J."/>
        </authorList>
    </citation>
    <scope>NUCLEOTIDE SEQUENCE [LARGE SCALE GENOMIC DNA]</scope>
    <source>
        <strain evidence="5">CCUG42038B</strain>
    </source>
</reference>
<evidence type="ECO:0000256" key="2">
    <source>
        <dbReference type="SAM" id="Phobius"/>
    </source>
</evidence>
<evidence type="ECO:0000256" key="1">
    <source>
        <dbReference type="SAM" id="MobiDB-lite"/>
    </source>
</evidence>
<dbReference type="KEGG" id="auh:AWM75_03185"/>
<keyword evidence="2" id="KW-1133">Transmembrane helix</keyword>
<dbReference type="AlphaFoldDB" id="A0A0X8FL42"/>
<evidence type="ECO:0000313" key="5">
    <source>
        <dbReference type="Proteomes" id="UP000062260"/>
    </source>
</evidence>
<name>A0A0X8FL42_9LACT</name>
<sequence length="395" mass="39886">MKKTTSNLVLALATTAIVAGLAQAQPVQAAPVTSAETTPAASSVASQTINEIQTTRSTMYDDPSIPFEGQTLQTYVTNQGLTKDQYVNGISYDTAVEQTAQRRAQETAAHGQINHTADGVNPATYNDSSAWGENLAFGTSLSVGSSFDMWVDKEVAPLKAANGHFNFDNGHLYQILNPANKSFGYGQVSGGPYGQVSALALSQKQGPGQVGQNQPTTPANTGNQGTAPTTPANTGNQGTTPTTPANTGNQGTTPTTPANTGNQGTTPTTPANTGNQSTAPTTPSNTGNQGTAPTTPANTDKPGVAPTPATNTNQKASTNKQQAKPASQGQAQAAANKQAAPANKAAASGQPATGQAPVSSKADTGKLPATGAVSLASLGLALAGLGTGLVFRKNR</sequence>
<feature type="transmembrane region" description="Helical" evidence="2">
    <location>
        <begin position="369"/>
        <end position="391"/>
    </location>
</feature>
<keyword evidence="2" id="KW-0472">Membrane</keyword>
<dbReference type="Gene3D" id="3.40.33.10">
    <property type="entry name" value="CAP"/>
    <property type="match status" value="1"/>
</dbReference>
<feature type="compositionally biased region" description="Polar residues" evidence="1">
    <location>
        <begin position="203"/>
        <end position="227"/>
    </location>
</feature>
<feature type="signal peptide" evidence="3">
    <location>
        <begin position="1"/>
        <end position="24"/>
    </location>
</feature>
<keyword evidence="5" id="KW-1185">Reference proteome</keyword>
<dbReference type="SUPFAM" id="SSF55797">
    <property type="entry name" value="PR-1-like"/>
    <property type="match status" value="1"/>
</dbReference>
<dbReference type="Proteomes" id="UP000062260">
    <property type="component" value="Chromosome"/>
</dbReference>
<feature type="compositionally biased region" description="Low complexity" evidence="1">
    <location>
        <begin position="228"/>
        <end position="276"/>
    </location>
</feature>
<dbReference type="EMBL" id="CP014163">
    <property type="protein sequence ID" value="AMB99064.1"/>
    <property type="molecule type" value="Genomic_DNA"/>
</dbReference>
<evidence type="ECO:0000256" key="3">
    <source>
        <dbReference type="SAM" id="SignalP"/>
    </source>
</evidence>
<feature type="region of interest" description="Disordered" evidence="1">
    <location>
        <begin position="203"/>
        <end position="363"/>
    </location>
</feature>
<feature type="compositionally biased region" description="Polar residues" evidence="1">
    <location>
        <begin position="277"/>
        <end position="298"/>
    </location>
</feature>
<reference evidence="4 5" key="1">
    <citation type="journal article" date="2016" name="Genome Announc.">
        <title>Complete Genome Sequences of Aerococcus christensenii CCUG 28831T, Aerococcus sanguinicola CCUG 43001T, Aerococcus urinae CCUG 36881T, Aerococcus urinaeequi CCUG 28094T, Aerococcus urinaehominis CCUG 42038 BT, and Aerococcus viridans CCUG 4311T.</title>
        <authorList>
            <person name="Carkaci D."/>
            <person name="Dargis R."/>
            <person name="Nielsen X.C."/>
            <person name="Skovgaard O."/>
            <person name="Fuursted K."/>
            <person name="Christensen J.J."/>
        </authorList>
    </citation>
    <scope>NUCLEOTIDE SEQUENCE [LARGE SCALE GENOMIC DNA]</scope>
    <source>
        <strain evidence="4 5">CCUG42038B</strain>
    </source>
</reference>
<dbReference type="STRING" id="128944.AWM75_03185"/>
<proteinExistence type="predicted"/>
<dbReference type="InterPro" id="IPR035940">
    <property type="entry name" value="CAP_sf"/>
</dbReference>
<feature type="chain" id="PRO_5043994173" evidence="3">
    <location>
        <begin position="25"/>
        <end position="395"/>
    </location>
</feature>
<keyword evidence="2" id="KW-0812">Transmembrane</keyword>
<organism evidence="4 5">
    <name type="scientific">Aerococcus urinaehominis</name>
    <dbReference type="NCBI Taxonomy" id="128944"/>
    <lineage>
        <taxon>Bacteria</taxon>
        <taxon>Bacillati</taxon>
        <taxon>Bacillota</taxon>
        <taxon>Bacilli</taxon>
        <taxon>Lactobacillales</taxon>
        <taxon>Aerococcaceae</taxon>
        <taxon>Aerococcus</taxon>
    </lineage>
</organism>
<gene>
    <name evidence="4" type="ORF">AWM75_03185</name>
</gene>
<dbReference type="OrthoDB" id="4398810at2"/>
<protein>
    <submittedName>
        <fullName evidence="4">Uncharacterized protein</fullName>
    </submittedName>
</protein>